<dbReference type="InterPro" id="IPR014030">
    <property type="entry name" value="Ketoacyl_synth_N"/>
</dbReference>
<dbReference type="CDD" id="cd00833">
    <property type="entry name" value="PKS"/>
    <property type="match status" value="1"/>
</dbReference>
<dbReference type="Pfam" id="PF16197">
    <property type="entry name" value="KAsynt_C_assoc"/>
    <property type="match status" value="1"/>
</dbReference>
<dbReference type="InterPro" id="IPR001227">
    <property type="entry name" value="Ac_transferase_dom_sf"/>
</dbReference>
<dbReference type="Proteomes" id="UP000325440">
    <property type="component" value="Unassembled WGS sequence"/>
</dbReference>
<dbReference type="GO" id="GO:0004315">
    <property type="term" value="F:3-oxoacyl-[acyl-carrier-protein] synthase activity"/>
    <property type="evidence" value="ECO:0007669"/>
    <property type="project" value="InterPro"/>
</dbReference>
<feature type="domain" description="PKS/mFAS DH" evidence="6">
    <location>
        <begin position="817"/>
        <end position="1065"/>
    </location>
</feature>
<dbReference type="Pfam" id="PF21089">
    <property type="entry name" value="PKS_DH_N"/>
    <property type="match status" value="1"/>
</dbReference>
<keyword evidence="1" id="KW-0596">Phosphopantetheine</keyword>
<dbReference type="InterPro" id="IPR050091">
    <property type="entry name" value="PKS_NRPS_Biosynth_Enz"/>
</dbReference>
<dbReference type="EMBL" id="CABPRJ010000482">
    <property type="protein sequence ID" value="VVC28679.1"/>
    <property type="molecule type" value="Genomic_DNA"/>
</dbReference>
<keyword evidence="2" id="KW-0597">Phosphoprotein</keyword>
<dbReference type="InterPro" id="IPR049552">
    <property type="entry name" value="PKS_DH_N"/>
</dbReference>
<dbReference type="GO" id="GO:0004312">
    <property type="term" value="F:fatty acid synthase activity"/>
    <property type="evidence" value="ECO:0007669"/>
    <property type="project" value="TreeGrafter"/>
</dbReference>
<dbReference type="InterPro" id="IPR032821">
    <property type="entry name" value="PKS_assoc"/>
</dbReference>
<dbReference type="GO" id="GO:0006633">
    <property type="term" value="P:fatty acid biosynthetic process"/>
    <property type="evidence" value="ECO:0007669"/>
    <property type="project" value="InterPro"/>
</dbReference>
<organism evidence="7 8">
    <name type="scientific">Cinara cedri</name>
    <dbReference type="NCBI Taxonomy" id="506608"/>
    <lineage>
        <taxon>Eukaryota</taxon>
        <taxon>Metazoa</taxon>
        <taxon>Ecdysozoa</taxon>
        <taxon>Arthropoda</taxon>
        <taxon>Hexapoda</taxon>
        <taxon>Insecta</taxon>
        <taxon>Pterygota</taxon>
        <taxon>Neoptera</taxon>
        <taxon>Paraneoptera</taxon>
        <taxon>Hemiptera</taxon>
        <taxon>Sternorrhyncha</taxon>
        <taxon>Aphidomorpha</taxon>
        <taxon>Aphidoidea</taxon>
        <taxon>Aphididae</taxon>
        <taxon>Lachninae</taxon>
        <taxon>Cinara</taxon>
    </lineage>
</organism>
<dbReference type="PROSITE" id="PS52019">
    <property type="entry name" value="PKS_MFAS_DH"/>
    <property type="match status" value="1"/>
</dbReference>
<reference evidence="7 8" key="1">
    <citation type="submission" date="2019-08" db="EMBL/GenBank/DDBJ databases">
        <authorList>
            <person name="Alioto T."/>
            <person name="Alioto T."/>
            <person name="Gomez Garrido J."/>
        </authorList>
    </citation>
    <scope>NUCLEOTIDE SEQUENCE [LARGE SCALE GENOMIC DNA]</scope>
</reference>
<feature type="active site" description="Proton donor; for dehydratase activity" evidence="4">
    <location>
        <position position="1005"/>
    </location>
</feature>
<feature type="non-terminal residue" evidence="7">
    <location>
        <position position="1065"/>
    </location>
</feature>
<protein>
    <submittedName>
        <fullName evidence="7">Acyl transferase/acyl hydrolase/lysophospholipase,Ketoacyl-synthetase, C</fullName>
    </submittedName>
</protein>
<dbReference type="AlphaFoldDB" id="A0A5E4M903"/>
<dbReference type="Pfam" id="PF00109">
    <property type="entry name" value="ketoacyl-synt"/>
    <property type="match status" value="1"/>
</dbReference>
<dbReference type="InterPro" id="IPR016039">
    <property type="entry name" value="Thiolase-like"/>
</dbReference>
<gene>
    <name evidence="7" type="ORF">CINCED_3A012350</name>
</gene>
<dbReference type="Gene3D" id="3.10.129.110">
    <property type="entry name" value="Polyketide synthase dehydratase"/>
    <property type="match status" value="1"/>
</dbReference>
<dbReference type="InterPro" id="IPR020841">
    <property type="entry name" value="PKS_Beta-ketoAc_synthase_dom"/>
</dbReference>
<dbReference type="SMART" id="SM00827">
    <property type="entry name" value="PKS_AT"/>
    <property type="match status" value="1"/>
</dbReference>
<dbReference type="SUPFAM" id="SSF53901">
    <property type="entry name" value="Thiolase-like"/>
    <property type="match status" value="1"/>
</dbReference>
<keyword evidence="7" id="KW-0378">Hydrolase</keyword>
<dbReference type="Pfam" id="PF00698">
    <property type="entry name" value="Acyl_transf_1"/>
    <property type="match status" value="2"/>
</dbReference>
<dbReference type="OrthoDB" id="329835at2759"/>
<feature type="region of interest" description="N-terminal hotdog fold" evidence="4">
    <location>
        <begin position="817"/>
        <end position="941"/>
    </location>
</feature>
<dbReference type="SUPFAM" id="SSF52151">
    <property type="entry name" value="FabD/lysophospholipase-like"/>
    <property type="match status" value="1"/>
</dbReference>
<keyword evidence="8" id="KW-1185">Reference proteome</keyword>
<evidence type="ECO:0000256" key="3">
    <source>
        <dbReference type="ARBA" id="ARBA00022679"/>
    </source>
</evidence>
<proteinExistence type="predicted"/>
<keyword evidence="3 7" id="KW-0808">Transferase</keyword>
<feature type="active site" description="Proton acceptor; for dehydratase activity" evidence="4">
    <location>
        <position position="854"/>
    </location>
</feature>
<dbReference type="InterPro" id="IPR016035">
    <property type="entry name" value="Acyl_Trfase/lysoPLipase"/>
</dbReference>
<evidence type="ECO:0000256" key="4">
    <source>
        <dbReference type="PROSITE-ProRule" id="PRU01363"/>
    </source>
</evidence>
<feature type="domain" description="Ketosynthase family 3 (KS3)" evidence="5">
    <location>
        <begin position="31"/>
        <end position="436"/>
    </location>
</feature>
<dbReference type="Gene3D" id="3.40.47.10">
    <property type="match status" value="1"/>
</dbReference>
<dbReference type="GO" id="GO:0016787">
    <property type="term" value="F:hydrolase activity"/>
    <property type="evidence" value="ECO:0007669"/>
    <property type="project" value="UniProtKB-KW"/>
</dbReference>
<sequence>MSRQQAIELKIKKDREIALKAGRRLVKCDPGDEIVISGFSGSFPNSDGLPDFAENLFNKVDLISDDDRRWTIDHPEIPQRTGKLNQVDKFDAAFFGIHYKQAHTMDPMCRIILEKSYEAIVDSGNAPKSLKGSKTGVFVGACFSESEKTWFYEKLQVNGFGLTGCARAMLANRISYWLGVNGPSYSVDSACSSSLYALEHAYKSIRDGHCDSALVGGCNLCLHPFVSLQFARLGVLCMDGRCKSFDEGANGYVRSEAVCVIYLQKVKDAKRVYAKVIHAKTNCDGYKEQGITYPSGPLQQRLLEEFYEECEVKPCDLAWIEAHGTGTKVGDPEEVKALENVFCPGRTEPLLIGSVKSNIGHSEPASGLCSVAKVIIAMESGYIPPNINFHTPREDITAFYNGRINVVAEKTPWNGGMVGINSFGFGGANCHVLLNWNEKVKINNGLPEDDLPRLVVASGRTEEAVTIILNDFLSRPLDREYVRLLQDVQAEQIPGHLYRGFTIISKEPKLNRPMDFQYYSGEPRSVCFVFTGLGSQWTGMGKSLMKLPIFNESIQKSNNILKEFGLDLIKIITNSDHQTLNNTVNSFVGITAMEIALFDLLIAIGITPDLVIGLSTGELGCAYADGCLTAEQTLKAAYYYGLALKSKDISTKIINVFDVPYHSKLIEKALPSLLENLKKIVPHPKLRTGKWISTSVPEKQWGTDKANYCSAEYFVNNLLNSVLFDESIGHLPKGSVLIELAPDGILCDIINQKLKKNIYTVDLVSKDHKDALGYLLSAFGQLFEAGINPKISKLYPDIEFPVSRGTPMIAPLIRWEHSEEWYVTMYRVQDKIKSGERNILISLKDDEYEYLSGHVIDGRNLFPATGYLVMAWETLALMRGELFSEVPIVFENVRFQRATNIPKDGNVEFIVMVQKGSGTFEVVESGAPVVTGRLYIPTDVNKEMIDMPPHPYEPNDTDLNIKDVYKELRLRGYNYKGLFRSLNRVNLDATVGTIGWFDNWVAFMDNMLQIQILSEDTRSLFVPTSLQKLFINVKKHSLVLQSLPEENPEIPVYVYPEIDLIQSGG</sequence>
<evidence type="ECO:0000313" key="8">
    <source>
        <dbReference type="Proteomes" id="UP000325440"/>
    </source>
</evidence>
<dbReference type="InterPro" id="IPR042104">
    <property type="entry name" value="PKS_dehydratase_sf"/>
</dbReference>
<dbReference type="Pfam" id="PF02801">
    <property type="entry name" value="Ketoacyl-synt_C"/>
    <property type="match status" value="1"/>
</dbReference>
<dbReference type="Gene3D" id="3.30.70.3290">
    <property type="match status" value="2"/>
</dbReference>
<accession>A0A5E4M903</accession>
<evidence type="ECO:0000259" key="6">
    <source>
        <dbReference type="PROSITE" id="PS52019"/>
    </source>
</evidence>
<dbReference type="PANTHER" id="PTHR43775:SF23">
    <property type="entry name" value="FATTY ACID SYNTHASE 3"/>
    <property type="match status" value="1"/>
</dbReference>
<evidence type="ECO:0000259" key="5">
    <source>
        <dbReference type="PROSITE" id="PS52004"/>
    </source>
</evidence>
<evidence type="ECO:0000256" key="1">
    <source>
        <dbReference type="ARBA" id="ARBA00022450"/>
    </source>
</evidence>
<evidence type="ECO:0000256" key="2">
    <source>
        <dbReference type="ARBA" id="ARBA00022553"/>
    </source>
</evidence>
<dbReference type="InterPro" id="IPR049900">
    <property type="entry name" value="PKS_mFAS_DH"/>
</dbReference>
<dbReference type="InterPro" id="IPR018201">
    <property type="entry name" value="Ketoacyl_synth_AS"/>
</dbReference>
<dbReference type="InterPro" id="IPR014031">
    <property type="entry name" value="Ketoacyl_synth_C"/>
</dbReference>
<evidence type="ECO:0000313" key="7">
    <source>
        <dbReference type="EMBL" id="VVC28679.1"/>
    </source>
</evidence>
<dbReference type="SMART" id="SM00825">
    <property type="entry name" value="PKS_KS"/>
    <property type="match status" value="1"/>
</dbReference>
<feature type="region of interest" description="C-terminal hotdog fold" evidence="4">
    <location>
        <begin position="956"/>
        <end position="1065"/>
    </location>
</feature>
<dbReference type="Gene3D" id="3.40.366.10">
    <property type="entry name" value="Malonyl-Coenzyme A Acyl Carrier Protein, domain 2"/>
    <property type="match status" value="2"/>
</dbReference>
<dbReference type="PROSITE" id="PS52004">
    <property type="entry name" value="KS3_2"/>
    <property type="match status" value="1"/>
</dbReference>
<name>A0A5E4M903_9HEMI</name>
<dbReference type="PROSITE" id="PS00606">
    <property type="entry name" value="KS3_1"/>
    <property type="match status" value="1"/>
</dbReference>
<dbReference type="PANTHER" id="PTHR43775">
    <property type="entry name" value="FATTY ACID SYNTHASE"/>
    <property type="match status" value="1"/>
</dbReference>
<dbReference type="InterPro" id="IPR014043">
    <property type="entry name" value="Acyl_transferase_dom"/>
</dbReference>